<dbReference type="InterPro" id="IPR017689">
    <property type="entry name" value="BamD"/>
</dbReference>
<sequence>MKSDMLGRWFFIALILSLLFSCAKVTEEKRAKLAVELYSEGMSAYSNRDYKKAVEKLKEALKYLENLTPAQIKEIKLAIGESYYLSKDYVNAIVYFEDFLFNYPEAPESERVQYLLIDSYMKVAPDAYRDQTYTYKAIDKAKEFLNKYPNSPYADRVLEVLERAEKRLADHEYLVGKFYEDYGYYYSASLRYRDLLINYPEQVSQAEVFYRYIKSLLLVEKQAERRKKVYKEWIEEARKSLSSAKDEEEKKAIQKRIAFLEEQIKRWDDMARSSKEEGLKLMEKYRETFGENSYYRELQRLAKR</sequence>
<dbReference type="NCBIfam" id="TIGR03302">
    <property type="entry name" value="OM_YfiO"/>
    <property type="match status" value="1"/>
</dbReference>
<keyword evidence="1" id="KW-0732">Signal</keyword>
<protein>
    <submittedName>
        <fullName evidence="6">Outer membrane protein assembly factor BamD</fullName>
    </submittedName>
</protein>
<dbReference type="InterPro" id="IPR011990">
    <property type="entry name" value="TPR-like_helical_dom_sf"/>
</dbReference>
<evidence type="ECO:0000259" key="5">
    <source>
        <dbReference type="Pfam" id="PF13525"/>
    </source>
</evidence>
<dbReference type="SUPFAM" id="SSF48452">
    <property type="entry name" value="TPR-like"/>
    <property type="match status" value="1"/>
</dbReference>
<evidence type="ECO:0000256" key="1">
    <source>
        <dbReference type="ARBA" id="ARBA00022729"/>
    </source>
</evidence>
<dbReference type="Gene3D" id="1.25.40.10">
    <property type="entry name" value="Tetratricopeptide repeat domain"/>
    <property type="match status" value="1"/>
</dbReference>
<evidence type="ECO:0000313" key="6">
    <source>
        <dbReference type="EMBL" id="HHO73753.1"/>
    </source>
</evidence>
<dbReference type="AlphaFoldDB" id="A0A7C5X0M3"/>
<organism evidence="6">
    <name type="scientific">Thermocrinis ruber</name>
    <dbReference type="NCBI Taxonomy" id="75906"/>
    <lineage>
        <taxon>Bacteria</taxon>
        <taxon>Pseudomonadati</taxon>
        <taxon>Aquificota</taxon>
        <taxon>Aquificia</taxon>
        <taxon>Aquificales</taxon>
        <taxon>Aquificaceae</taxon>
        <taxon>Thermocrinis</taxon>
    </lineage>
</organism>
<proteinExistence type="predicted"/>
<evidence type="ECO:0000256" key="4">
    <source>
        <dbReference type="SAM" id="Coils"/>
    </source>
</evidence>
<keyword evidence="2" id="KW-0472">Membrane</keyword>
<feature type="domain" description="Outer membrane lipoprotein BamD-like" evidence="5">
    <location>
        <begin position="34"/>
        <end position="226"/>
    </location>
</feature>
<dbReference type="InterPro" id="IPR039565">
    <property type="entry name" value="BamD-like"/>
</dbReference>
<dbReference type="Pfam" id="PF13525">
    <property type="entry name" value="YfiO"/>
    <property type="match status" value="1"/>
</dbReference>
<name>A0A7C5X0M3_9AQUI</name>
<reference evidence="6" key="1">
    <citation type="journal article" date="2020" name="mSystems">
        <title>Genome- and Community-Level Interaction Insights into Carbon Utilization and Element Cycling Functions of Hydrothermarchaeota in Hydrothermal Sediment.</title>
        <authorList>
            <person name="Zhou Z."/>
            <person name="Liu Y."/>
            <person name="Xu W."/>
            <person name="Pan J."/>
            <person name="Luo Z.H."/>
            <person name="Li M."/>
        </authorList>
    </citation>
    <scope>NUCLEOTIDE SEQUENCE [LARGE SCALE GENOMIC DNA]</scope>
    <source>
        <strain evidence="6">SpSt-114</strain>
    </source>
</reference>
<keyword evidence="3" id="KW-0998">Cell outer membrane</keyword>
<comment type="caution">
    <text evidence="6">The sequence shown here is derived from an EMBL/GenBank/DDBJ whole genome shotgun (WGS) entry which is preliminary data.</text>
</comment>
<evidence type="ECO:0000256" key="3">
    <source>
        <dbReference type="ARBA" id="ARBA00023237"/>
    </source>
</evidence>
<feature type="coiled-coil region" evidence="4">
    <location>
        <begin position="243"/>
        <end position="277"/>
    </location>
</feature>
<gene>
    <name evidence="6" type="primary">bamD</name>
    <name evidence="6" type="ORF">ENN04_03855</name>
</gene>
<accession>A0A7C5X0M3</accession>
<dbReference type="EMBL" id="DSAC01000047">
    <property type="protein sequence ID" value="HHO73753.1"/>
    <property type="molecule type" value="Genomic_DNA"/>
</dbReference>
<dbReference type="PROSITE" id="PS51257">
    <property type="entry name" value="PROKAR_LIPOPROTEIN"/>
    <property type="match status" value="1"/>
</dbReference>
<evidence type="ECO:0000256" key="2">
    <source>
        <dbReference type="ARBA" id="ARBA00023136"/>
    </source>
</evidence>
<keyword evidence="4" id="KW-0175">Coiled coil</keyword>